<evidence type="ECO:0000256" key="7">
    <source>
        <dbReference type="ARBA" id="ARBA00023125"/>
    </source>
</evidence>
<evidence type="ECO:0000256" key="11">
    <source>
        <dbReference type="SAM" id="MobiDB-lite"/>
    </source>
</evidence>
<evidence type="ECO:0000313" key="14">
    <source>
        <dbReference type="Proteomes" id="UP001218218"/>
    </source>
</evidence>
<dbReference type="AlphaFoldDB" id="A0AAD7AUI3"/>
<keyword evidence="4 10" id="KW-0863">Zinc-finger</keyword>
<keyword evidence="6" id="KW-0805">Transcription regulation</keyword>
<evidence type="ECO:0000256" key="1">
    <source>
        <dbReference type="ARBA" id="ARBA00004123"/>
    </source>
</evidence>
<dbReference type="PANTHER" id="PTHR24404">
    <property type="entry name" value="ZINC FINGER PROTEIN"/>
    <property type="match status" value="1"/>
</dbReference>
<dbReference type="GO" id="GO:0008270">
    <property type="term" value="F:zinc ion binding"/>
    <property type="evidence" value="ECO:0007669"/>
    <property type="project" value="UniProtKB-KW"/>
</dbReference>
<dbReference type="GO" id="GO:0005634">
    <property type="term" value="C:nucleus"/>
    <property type="evidence" value="ECO:0007669"/>
    <property type="project" value="UniProtKB-SubCell"/>
</dbReference>
<evidence type="ECO:0000256" key="4">
    <source>
        <dbReference type="ARBA" id="ARBA00022771"/>
    </source>
</evidence>
<dbReference type="InterPro" id="IPR050589">
    <property type="entry name" value="Ikaros_C2H2-ZF"/>
</dbReference>
<dbReference type="SMART" id="SM00355">
    <property type="entry name" value="ZnF_C2H2"/>
    <property type="match status" value="2"/>
</dbReference>
<evidence type="ECO:0000256" key="6">
    <source>
        <dbReference type="ARBA" id="ARBA00023015"/>
    </source>
</evidence>
<keyword evidence="9" id="KW-0539">Nucleus</keyword>
<dbReference type="GO" id="GO:0006357">
    <property type="term" value="P:regulation of transcription by RNA polymerase II"/>
    <property type="evidence" value="ECO:0007669"/>
    <property type="project" value="TreeGrafter"/>
</dbReference>
<feature type="domain" description="C2H2-type" evidence="12">
    <location>
        <begin position="314"/>
        <end position="338"/>
    </location>
</feature>
<evidence type="ECO:0000256" key="8">
    <source>
        <dbReference type="ARBA" id="ARBA00023163"/>
    </source>
</evidence>
<accession>A0AAD7AUI3</accession>
<organism evidence="13 14">
    <name type="scientific">Mycena albidolilacea</name>
    <dbReference type="NCBI Taxonomy" id="1033008"/>
    <lineage>
        <taxon>Eukaryota</taxon>
        <taxon>Fungi</taxon>
        <taxon>Dikarya</taxon>
        <taxon>Basidiomycota</taxon>
        <taxon>Agaricomycotina</taxon>
        <taxon>Agaricomycetes</taxon>
        <taxon>Agaricomycetidae</taxon>
        <taxon>Agaricales</taxon>
        <taxon>Marasmiineae</taxon>
        <taxon>Mycenaceae</taxon>
        <taxon>Mycena</taxon>
    </lineage>
</organism>
<dbReference type="InterPro" id="IPR036236">
    <property type="entry name" value="Znf_C2H2_sf"/>
</dbReference>
<protein>
    <recommendedName>
        <fullName evidence="12">C2H2-type domain-containing protein</fullName>
    </recommendedName>
</protein>
<dbReference type="PANTHER" id="PTHR24404:SF114">
    <property type="entry name" value="KLUMPFUSS, ISOFORM B-RELATED"/>
    <property type="match status" value="1"/>
</dbReference>
<dbReference type="PROSITE" id="PS50157">
    <property type="entry name" value="ZINC_FINGER_C2H2_2"/>
    <property type="match status" value="2"/>
</dbReference>
<dbReference type="Proteomes" id="UP001218218">
    <property type="component" value="Unassembled WGS sequence"/>
</dbReference>
<feature type="compositionally biased region" description="Low complexity" evidence="11">
    <location>
        <begin position="191"/>
        <end position="207"/>
    </location>
</feature>
<evidence type="ECO:0000256" key="3">
    <source>
        <dbReference type="ARBA" id="ARBA00022737"/>
    </source>
</evidence>
<keyword evidence="2" id="KW-0479">Metal-binding</keyword>
<gene>
    <name evidence="13" type="ORF">DFH08DRAFT_21495</name>
</gene>
<dbReference type="InterPro" id="IPR013087">
    <property type="entry name" value="Znf_C2H2_type"/>
</dbReference>
<dbReference type="PROSITE" id="PS00028">
    <property type="entry name" value="ZINC_FINGER_C2H2_1"/>
    <property type="match status" value="2"/>
</dbReference>
<evidence type="ECO:0000256" key="9">
    <source>
        <dbReference type="ARBA" id="ARBA00023242"/>
    </source>
</evidence>
<name>A0AAD7AUI3_9AGAR</name>
<keyword evidence="3" id="KW-0677">Repeat</keyword>
<feature type="compositionally biased region" description="Polar residues" evidence="11">
    <location>
        <begin position="372"/>
        <end position="382"/>
    </location>
</feature>
<comment type="caution">
    <text evidence="13">The sequence shown here is derived from an EMBL/GenBank/DDBJ whole genome shotgun (WGS) entry which is preliminary data.</text>
</comment>
<evidence type="ECO:0000313" key="13">
    <source>
        <dbReference type="EMBL" id="KAJ7368292.1"/>
    </source>
</evidence>
<feature type="region of interest" description="Disordered" evidence="11">
    <location>
        <begin position="1"/>
        <end position="53"/>
    </location>
</feature>
<evidence type="ECO:0000256" key="2">
    <source>
        <dbReference type="ARBA" id="ARBA00022723"/>
    </source>
</evidence>
<proteinExistence type="predicted"/>
<evidence type="ECO:0000256" key="10">
    <source>
        <dbReference type="PROSITE-ProRule" id="PRU00042"/>
    </source>
</evidence>
<evidence type="ECO:0000256" key="5">
    <source>
        <dbReference type="ARBA" id="ARBA00022833"/>
    </source>
</evidence>
<keyword evidence="14" id="KW-1185">Reference proteome</keyword>
<dbReference type="EMBL" id="JARIHO010000001">
    <property type="protein sequence ID" value="KAJ7368292.1"/>
    <property type="molecule type" value="Genomic_DNA"/>
</dbReference>
<keyword evidence="7" id="KW-0238">DNA-binding</keyword>
<keyword evidence="5" id="KW-0862">Zinc</keyword>
<comment type="subcellular location">
    <subcellularLocation>
        <location evidence="1">Nucleus</location>
    </subcellularLocation>
</comment>
<evidence type="ECO:0000259" key="12">
    <source>
        <dbReference type="PROSITE" id="PS50157"/>
    </source>
</evidence>
<dbReference type="FunFam" id="3.30.160.60:FF:000322">
    <property type="entry name" value="GDNF-inducible zinc finger protein 1"/>
    <property type="match status" value="1"/>
</dbReference>
<dbReference type="SUPFAM" id="SSF57667">
    <property type="entry name" value="beta-beta-alpha zinc fingers"/>
    <property type="match status" value="1"/>
</dbReference>
<feature type="compositionally biased region" description="Polar residues" evidence="11">
    <location>
        <begin position="116"/>
        <end position="143"/>
    </location>
</feature>
<feature type="region of interest" description="Disordered" evidence="11">
    <location>
        <begin position="85"/>
        <end position="215"/>
    </location>
</feature>
<keyword evidence="8" id="KW-0804">Transcription</keyword>
<dbReference type="GO" id="GO:0003700">
    <property type="term" value="F:DNA-binding transcription factor activity"/>
    <property type="evidence" value="ECO:0007669"/>
    <property type="project" value="TreeGrafter"/>
</dbReference>
<feature type="region of interest" description="Disordered" evidence="11">
    <location>
        <begin position="327"/>
        <end position="382"/>
    </location>
</feature>
<dbReference type="GO" id="GO:0000978">
    <property type="term" value="F:RNA polymerase II cis-regulatory region sequence-specific DNA binding"/>
    <property type="evidence" value="ECO:0007669"/>
    <property type="project" value="TreeGrafter"/>
</dbReference>
<feature type="domain" description="C2H2-type" evidence="12">
    <location>
        <begin position="286"/>
        <end position="313"/>
    </location>
</feature>
<reference evidence="13" key="1">
    <citation type="submission" date="2023-03" db="EMBL/GenBank/DDBJ databases">
        <title>Massive genome expansion in bonnet fungi (Mycena s.s.) driven by repeated elements and novel gene families across ecological guilds.</title>
        <authorList>
            <consortium name="Lawrence Berkeley National Laboratory"/>
            <person name="Harder C.B."/>
            <person name="Miyauchi S."/>
            <person name="Viragh M."/>
            <person name="Kuo A."/>
            <person name="Thoen E."/>
            <person name="Andreopoulos B."/>
            <person name="Lu D."/>
            <person name="Skrede I."/>
            <person name="Drula E."/>
            <person name="Henrissat B."/>
            <person name="Morin E."/>
            <person name="Kohler A."/>
            <person name="Barry K."/>
            <person name="LaButti K."/>
            <person name="Morin E."/>
            <person name="Salamov A."/>
            <person name="Lipzen A."/>
            <person name="Mereny Z."/>
            <person name="Hegedus B."/>
            <person name="Baldrian P."/>
            <person name="Stursova M."/>
            <person name="Weitz H."/>
            <person name="Taylor A."/>
            <person name="Grigoriev I.V."/>
            <person name="Nagy L.G."/>
            <person name="Martin F."/>
            <person name="Kauserud H."/>
        </authorList>
    </citation>
    <scope>NUCLEOTIDE SEQUENCE</scope>
    <source>
        <strain evidence="13">CBHHK002</strain>
    </source>
</reference>
<sequence length="382" mass="42523">MRAHTRSDALQRAVRSSKRTHGPHSPAPHYSEYSSGVSPRPRPGERFPAPPSLSVFNAPTATYFWPNFAASSQMKHDPVLYAKYHDMSSSSGSSETDDSEYGPTDDQHGEFPPSPRYTNPSRTHTSTRKSSLENPRSNPSSAHRSPDMRNFRSLASPGPSISSDLPPIFDIGLPPRQDHRSSFASHSTFQSRRSSPSTASAAHSAVHSESDPASPVDTRHIYAQMASPHGPSQDWEAHVVKITNPEDGSAAYQCTWTTPQNTCHYWSKKQLVKRHVETTHLKFKPFVCDICSKAFPQKTSLEIHRHGHTGDTPHQCNYNCGKSFKDPARRHRHHVETHGYVPKPGKKKKQRSGTAQEQDPSPYESFPPVRMNSDTNSTSSRG</sequence>
<dbReference type="Gene3D" id="3.30.160.60">
    <property type="entry name" value="Classic Zinc Finger"/>
    <property type="match status" value="1"/>
</dbReference>